<dbReference type="Proteomes" id="UP000323732">
    <property type="component" value="Unassembled WGS sequence"/>
</dbReference>
<evidence type="ECO:0000259" key="6">
    <source>
        <dbReference type="Pfam" id="PF08281"/>
    </source>
</evidence>
<reference evidence="7 8" key="1">
    <citation type="submission" date="2019-08" db="EMBL/GenBank/DDBJ databases">
        <title>Bacillus genomes from the desert of Cuatro Cienegas, Coahuila.</title>
        <authorList>
            <person name="Olmedo-Alvarez G."/>
        </authorList>
    </citation>
    <scope>NUCLEOTIDE SEQUENCE [LARGE SCALE GENOMIC DNA]</scope>
    <source>
        <strain evidence="7 8">CH37_1T</strain>
    </source>
</reference>
<evidence type="ECO:0000313" key="7">
    <source>
        <dbReference type="EMBL" id="TYS63864.1"/>
    </source>
</evidence>
<gene>
    <name evidence="7" type="ORF">FZD47_10140</name>
</gene>
<evidence type="ECO:0000256" key="1">
    <source>
        <dbReference type="ARBA" id="ARBA00010641"/>
    </source>
</evidence>
<name>A0A5D4SNG6_9BACI</name>
<dbReference type="PANTHER" id="PTHR43133">
    <property type="entry name" value="RNA POLYMERASE ECF-TYPE SIGMA FACTO"/>
    <property type="match status" value="1"/>
</dbReference>
<comment type="caution">
    <text evidence="7">The sequence shown here is derived from an EMBL/GenBank/DDBJ whole genome shotgun (WGS) entry which is preliminary data.</text>
</comment>
<dbReference type="SUPFAM" id="SSF88946">
    <property type="entry name" value="Sigma2 domain of RNA polymerase sigma factors"/>
    <property type="match status" value="1"/>
</dbReference>
<dbReference type="CDD" id="cd06171">
    <property type="entry name" value="Sigma70_r4"/>
    <property type="match status" value="1"/>
</dbReference>
<dbReference type="RefSeq" id="WP_101549159.1">
    <property type="nucleotide sequence ID" value="NZ_VTES01000003.1"/>
</dbReference>
<dbReference type="Pfam" id="PF04542">
    <property type="entry name" value="Sigma70_r2"/>
    <property type="match status" value="1"/>
</dbReference>
<evidence type="ECO:0000256" key="4">
    <source>
        <dbReference type="ARBA" id="ARBA00023163"/>
    </source>
</evidence>
<dbReference type="InterPro" id="IPR039425">
    <property type="entry name" value="RNA_pol_sigma-70-like"/>
</dbReference>
<keyword evidence="4" id="KW-0804">Transcription</keyword>
<dbReference type="Pfam" id="PF08281">
    <property type="entry name" value="Sigma70_r4_2"/>
    <property type="match status" value="1"/>
</dbReference>
<dbReference type="InterPro" id="IPR013324">
    <property type="entry name" value="RNA_pol_sigma_r3/r4-like"/>
</dbReference>
<dbReference type="GO" id="GO:0006352">
    <property type="term" value="P:DNA-templated transcription initiation"/>
    <property type="evidence" value="ECO:0007669"/>
    <property type="project" value="InterPro"/>
</dbReference>
<dbReference type="NCBIfam" id="TIGR02937">
    <property type="entry name" value="sigma70-ECF"/>
    <property type="match status" value="1"/>
</dbReference>
<keyword evidence="2" id="KW-0805">Transcription regulation</keyword>
<dbReference type="InterPro" id="IPR036388">
    <property type="entry name" value="WH-like_DNA-bd_sf"/>
</dbReference>
<dbReference type="SUPFAM" id="SSF88659">
    <property type="entry name" value="Sigma3 and sigma4 domains of RNA polymerase sigma factors"/>
    <property type="match status" value="1"/>
</dbReference>
<dbReference type="GO" id="GO:0003677">
    <property type="term" value="F:DNA binding"/>
    <property type="evidence" value="ECO:0007669"/>
    <property type="project" value="InterPro"/>
</dbReference>
<accession>A0A5D4SNG6</accession>
<keyword evidence="3" id="KW-0731">Sigma factor</keyword>
<dbReference type="InterPro" id="IPR014284">
    <property type="entry name" value="RNA_pol_sigma-70_dom"/>
</dbReference>
<comment type="similarity">
    <text evidence="1">Belongs to the sigma-70 factor family. ECF subfamily.</text>
</comment>
<protein>
    <submittedName>
        <fullName evidence="7">Sigma-70 family RNA polymerase sigma factor</fullName>
    </submittedName>
</protein>
<dbReference type="Gene3D" id="1.10.1740.10">
    <property type="match status" value="1"/>
</dbReference>
<dbReference type="PANTHER" id="PTHR43133:SF60">
    <property type="entry name" value="RNA POLYMERASE SIGMA FACTOR SIGV"/>
    <property type="match status" value="1"/>
</dbReference>
<dbReference type="EMBL" id="VTES01000003">
    <property type="protein sequence ID" value="TYS63864.1"/>
    <property type="molecule type" value="Genomic_DNA"/>
</dbReference>
<dbReference type="InterPro" id="IPR013325">
    <property type="entry name" value="RNA_pol_sigma_r2"/>
</dbReference>
<organism evidence="7 8">
    <name type="scientific">Bacillus infantis</name>
    <dbReference type="NCBI Taxonomy" id="324767"/>
    <lineage>
        <taxon>Bacteria</taxon>
        <taxon>Bacillati</taxon>
        <taxon>Bacillota</taxon>
        <taxon>Bacilli</taxon>
        <taxon>Bacillales</taxon>
        <taxon>Bacillaceae</taxon>
        <taxon>Bacillus</taxon>
    </lineage>
</organism>
<sequence length="201" mass="23421">MILNKKCDPPRLIVERGIKMKAGKISERYPEGKEEALLAELMAEFGTELTYLAYSYVKNSEDAKDIVQNVFVTAYRHLNEVQENYVKSWLYRVTINKCKDHLKSSLVRRVVPFGLPIEKKESEPSLETSIIDKEFSSSVRKAVFKLKLKYREVVFMRYFQDLSISEIASVLKLPEATVRTRLRRANEQMGQILKKEGFIYE</sequence>
<feature type="domain" description="RNA polymerase sigma-70 region 2" evidence="5">
    <location>
        <begin position="44"/>
        <end position="104"/>
    </location>
</feature>
<evidence type="ECO:0000256" key="3">
    <source>
        <dbReference type="ARBA" id="ARBA00023082"/>
    </source>
</evidence>
<feature type="domain" description="RNA polymerase sigma factor 70 region 4 type 2" evidence="6">
    <location>
        <begin position="139"/>
        <end position="185"/>
    </location>
</feature>
<dbReference type="InterPro" id="IPR013249">
    <property type="entry name" value="RNA_pol_sigma70_r4_t2"/>
</dbReference>
<dbReference type="Gene3D" id="1.10.10.10">
    <property type="entry name" value="Winged helix-like DNA-binding domain superfamily/Winged helix DNA-binding domain"/>
    <property type="match status" value="1"/>
</dbReference>
<dbReference type="GO" id="GO:0016987">
    <property type="term" value="F:sigma factor activity"/>
    <property type="evidence" value="ECO:0007669"/>
    <property type="project" value="UniProtKB-KW"/>
</dbReference>
<evidence type="ECO:0000313" key="8">
    <source>
        <dbReference type="Proteomes" id="UP000323732"/>
    </source>
</evidence>
<dbReference type="InterPro" id="IPR007627">
    <property type="entry name" value="RNA_pol_sigma70_r2"/>
</dbReference>
<proteinExistence type="inferred from homology"/>
<evidence type="ECO:0000259" key="5">
    <source>
        <dbReference type="Pfam" id="PF04542"/>
    </source>
</evidence>
<dbReference type="AlphaFoldDB" id="A0A5D4SNG6"/>
<evidence type="ECO:0000256" key="2">
    <source>
        <dbReference type="ARBA" id="ARBA00023015"/>
    </source>
</evidence>